<name>A0A9P6H7T2_9AGAM</name>
<evidence type="ECO:0000256" key="1">
    <source>
        <dbReference type="SAM" id="MobiDB-lite"/>
    </source>
</evidence>
<dbReference type="Gene3D" id="3.40.50.1820">
    <property type="entry name" value="alpha/beta hydrolase"/>
    <property type="match status" value="1"/>
</dbReference>
<dbReference type="InterPro" id="IPR029058">
    <property type="entry name" value="AB_hydrolase_fold"/>
</dbReference>
<dbReference type="OrthoDB" id="94039at2759"/>
<gene>
    <name evidence="3" type="ORF">BJ322DRAFT_1080313</name>
</gene>
<dbReference type="SUPFAM" id="SSF53474">
    <property type="entry name" value="alpha/beta-Hydrolases"/>
    <property type="match status" value="1"/>
</dbReference>
<dbReference type="EMBL" id="WIUZ02000014">
    <property type="protein sequence ID" value="KAF9781296.1"/>
    <property type="molecule type" value="Genomic_DNA"/>
</dbReference>
<evidence type="ECO:0000313" key="3">
    <source>
        <dbReference type="EMBL" id="KAF9781296.1"/>
    </source>
</evidence>
<dbReference type="InterPro" id="IPR000073">
    <property type="entry name" value="AB_hydrolase_1"/>
</dbReference>
<reference evidence="3" key="2">
    <citation type="submission" date="2020-11" db="EMBL/GenBank/DDBJ databases">
        <authorList>
            <consortium name="DOE Joint Genome Institute"/>
            <person name="Kuo A."/>
            <person name="Miyauchi S."/>
            <person name="Kiss E."/>
            <person name="Drula E."/>
            <person name="Kohler A."/>
            <person name="Sanchez-Garcia M."/>
            <person name="Andreopoulos B."/>
            <person name="Barry K.W."/>
            <person name="Bonito G."/>
            <person name="Buee M."/>
            <person name="Carver A."/>
            <person name="Chen C."/>
            <person name="Cichocki N."/>
            <person name="Clum A."/>
            <person name="Culley D."/>
            <person name="Crous P.W."/>
            <person name="Fauchery L."/>
            <person name="Girlanda M."/>
            <person name="Hayes R."/>
            <person name="Keri Z."/>
            <person name="Labutti K."/>
            <person name="Lipzen A."/>
            <person name="Lombard V."/>
            <person name="Magnuson J."/>
            <person name="Maillard F."/>
            <person name="Morin E."/>
            <person name="Murat C."/>
            <person name="Nolan M."/>
            <person name="Ohm R."/>
            <person name="Pangilinan J."/>
            <person name="Pereira M."/>
            <person name="Perotto S."/>
            <person name="Peter M."/>
            <person name="Riley R."/>
            <person name="Sitrit Y."/>
            <person name="Stielow B."/>
            <person name="Szollosi G."/>
            <person name="Zifcakova L."/>
            <person name="Stursova M."/>
            <person name="Spatafora J.W."/>
            <person name="Tedersoo L."/>
            <person name="Vaario L.-M."/>
            <person name="Yamada A."/>
            <person name="Yan M."/>
            <person name="Wang P."/>
            <person name="Xu J."/>
            <person name="Bruns T."/>
            <person name="Baldrian P."/>
            <person name="Vilgalys R."/>
            <person name="Henrissat B."/>
            <person name="Grigoriev I.V."/>
            <person name="Hibbett D."/>
            <person name="Nagy L.G."/>
            <person name="Martin F.M."/>
        </authorList>
    </citation>
    <scope>NUCLEOTIDE SEQUENCE</scope>
    <source>
        <strain evidence="3">UH-Tt-Lm1</strain>
    </source>
</reference>
<sequence length="483" mass="53636">MTFGTRARSKYAPGTPPRPASERKDVLPVTNPRDIPASVYRDAVLPELPTPQRKGVIEEWFTLSTHFLPAAFPRSGPDVPYPEGCDADGLVIPELEGGPGAAKKSRAETGVKVRKALFEINKKQWLGELPGHSEKPLWGCVNRFVRKAPVGKDQERGRKRVTLLLAHGNGFGKECWEPALMHMLSNSRADDPIVEEIWSWEAVNHGDAALINRKNLGAFYEWLDNSRDVVNFLTYYLPDAAGYSGDELPTHLPLLSQEISEARRKNGLTNRTLVGIGHSLGGCTLTNVARVSPELFSALVLVDPVIFPAPTEPGMRWVDGWGASENLVALCDGAVTRRNGWKSKAEALQSFKKNPFFASWDPLSLELYVECQLWVDKESGETKLKMSGTWEGSVFTGHRAPFEAWDILPLLDKRVALKFIMPEAYLLGLKHAPYLPFLRPNNSSHVIIMGATHLLCHEAPLETGDEILSFLRSEYGATRQARL</sequence>
<feature type="region of interest" description="Disordered" evidence="1">
    <location>
        <begin position="1"/>
        <end position="33"/>
    </location>
</feature>
<dbReference type="Pfam" id="PF12697">
    <property type="entry name" value="Abhydrolase_6"/>
    <property type="match status" value="1"/>
</dbReference>
<keyword evidence="4" id="KW-1185">Reference proteome</keyword>
<comment type="caution">
    <text evidence="3">The sequence shown here is derived from an EMBL/GenBank/DDBJ whole genome shotgun (WGS) entry which is preliminary data.</text>
</comment>
<accession>A0A9P6H7T2</accession>
<organism evidence="3 4">
    <name type="scientific">Thelephora terrestris</name>
    <dbReference type="NCBI Taxonomy" id="56493"/>
    <lineage>
        <taxon>Eukaryota</taxon>
        <taxon>Fungi</taxon>
        <taxon>Dikarya</taxon>
        <taxon>Basidiomycota</taxon>
        <taxon>Agaricomycotina</taxon>
        <taxon>Agaricomycetes</taxon>
        <taxon>Thelephorales</taxon>
        <taxon>Thelephoraceae</taxon>
        <taxon>Thelephora</taxon>
    </lineage>
</organism>
<reference evidence="3" key="1">
    <citation type="journal article" date="2020" name="Nat. Commun.">
        <title>Large-scale genome sequencing of mycorrhizal fungi provides insights into the early evolution of symbiotic traits.</title>
        <authorList>
            <person name="Miyauchi S."/>
            <person name="Kiss E."/>
            <person name="Kuo A."/>
            <person name="Drula E."/>
            <person name="Kohler A."/>
            <person name="Sanchez-Garcia M."/>
            <person name="Morin E."/>
            <person name="Andreopoulos B."/>
            <person name="Barry K.W."/>
            <person name="Bonito G."/>
            <person name="Buee M."/>
            <person name="Carver A."/>
            <person name="Chen C."/>
            <person name="Cichocki N."/>
            <person name="Clum A."/>
            <person name="Culley D."/>
            <person name="Crous P.W."/>
            <person name="Fauchery L."/>
            <person name="Girlanda M."/>
            <person name="Hayes R.D."/>
            <person name="Keri Z."/>
            <person name="LaButti K."/>
            <person name="Lipzen A."/>
            <person name="Lombard V."/>
            <person name="Magnuson J."/>
            <person name="Maillard F."/>
            <person name="Murat C."/>
            <person name="Nolan M."/>
            <person name="Ohm R.A."/>
            <person name="Pangilinan J."/>
            <person name="Pereira M.F."/>
            <person name="Perotto S."/>
            <person name="Peter M."/>
            <person name="Pfister S."/>
            <person name="Riley R."/>
            <person name="Sitrit Y."/>
            <person name="Stielow J.B."/>
            <person name="Szollosi G."/>
            <person name="Zifcakova L."/>
            <person name="Stursova M."/>
            <person name="Spatafora J.W."/>
            <person name="Tedersoo L."/>
            <person name="Vaario L.M."/>
            <person name="Yamada A."/>
            <person name="Yan M."/>
            <person name="Wang P."/>
            <person name="Xu J."/>
            <person name="Bruns T."/>
            <person name="Baldrian P."/>
            <person name="Vilgalys R."/>
            <person name="Dunand C."/>
            <person name="Henrissat B."/>
            <person name="Grigoriev I.V."/>
            <person name="Hibbett D."/>
            <person name="Nagy L.G."/>
            <person name="Martin F.M."/>
        </authorList>
    </citation>
    <scope>NUCLEOTIDE SEQUENCE</scope>
    <source>
        <strain evidence="3">UH-Tt-Lm1</strain>
    </source>
</reference>
<feature type="domain" description="AB hydrolase-1" evidence="2">
    <location>
        <begin position="163"/>
        <end position="460"/>
    </location>
</feature>
<dbReference type="Proteomes" id="UP000736335">
    <property type="component" value="Unassembled WGS sequence"/>
</dbReference>
<proteinExistence type="predicted"/>
<evidence type="ECO:0000259" key="2">
    <source>
        <dbReference type="Pfam" id="PF12697"/>
    </source>
</evidence>
<protein>
    <recommendedName>
        <fullName evidence="2">AB hydrolase-1 domain-containing protein</fullName>
    </recommendedName>
</protein>
<evidence type="ECO:0000313" key="4">
    <source>
        <dbReference type="Proteomes" id="UP000736335"/>
    </source>
</evidence>
<dbReference type="AlphaFoldDB" id="A0A9P6H7T2"/>